<name>A0A377G6L2_9GAMM</name>
<sequence length="414" mass="43943">MCRFKELHFYFFLLLIIPLQSLWAQESPKTNETAQLTISAGKKGSICSKSLQNCSIQISQNLPQCIARPGAITITNNSKIVAKNIQASSSDANFRTYVVQNNGCPSSLLPGRSCTITFSTNTSIAFFIPNVVVKGTNTSSTFFDMQSLRCAPQATISAPARAIIPTNDSVGIDITVLNISSIPASNVRVSLPTTWTSVTSTTCPVIPANGSCTITLTSNSSIPFAPRGGILVTGDNVASPPSIALAFSIEGYLVFSVKNSTSYVVSDSEPAFPSSWSSDKVNVPGITETSTSPPDNCNGATDGYCNTSEITSFDPMSLAAGYCFFELFPSATWYLPSICELGTSGSAGCPANTSSIYTLYSLGFLTGVSGQYWSSTESSANPTNNAWFLNFTNQGAQGISDKFTSLKVRCARAF</sequence>
<dbReference type="OrthoDB" id="5654229at2"/>
<protein>
    <recommendedName>
        <fullName evidence="3">DUF1566 domain-containing protein</fullName>
    </recommendedName>
</protein>
<keyword evidence="2" id="KW-1185">Reference proteome</keyword>
<dbReference type="Proteomes" id="UP000254554">
    <property type="component" value="Unassembled WGS sequence"/>
</dbReference>
<dbReference type="RefSeq" id="WP_019349956.1">
    <property type="nucleotide sequence ID" value="NZ_JAPHOO010000002.1"/>
</dbReference>
<dbReference type="EMBL" id="UGGT01000001">
    <property type="protein sequence ID" value="STO20442.1"/>
    <property type="molecule type" value="Genomic_DNA"/>
</dbReference>
<evidence type="ECO:0000313" key="2">
    <source>
        <dbReference type="Proteomes" id="UP000254554"/>
    </source>
</evidence>
<gene>
    <name evidence="1" type="ORF">NCTC11370_00496</name>
</gene>
<evidence type="ECO:0008006" key="3">
    <source>
        <dbReference type="Google" id="ProtNLM"/>
    </source>
</evidence>
<dbReference type="AlphaFoldDB" id="A0A377G6L2"/>
<evidence type="ECO:0000313" key="1">
    <source>
        <dbReference type="EMBL" id="STO20442.1"/>
    </source>
</evidence>
<accession>A0A377G6L2</accession>
<reference evidence="1 2" key="1">
    <citation type="submission" date="2018-06" db="EMBL/GenBank/DDBJ databases">
        <authorList>
            <consortium name="Pathogen Informatics"/>
            <person name="Doyle S."/>
        </authorList>
    </citation>
    <scope>NUCLEOTIDE SEQUENCE [LARGE SCALE GENOMIC DNA]</scope>
    <source>
        <strain evidence="1 2">NCTC11370</strain>
    </source>
</reference>
<organism evidence="1 2">
    <name type="scientific">Fluoribacter dumoffii</name>
    <dbReference type="NCBI Taxonomy" id="463"/>
    <lineage>
        <taxon>Bacteria</taxon>
        <taxon>Pseudomonadati</taxon>
        <taxon>Pseudomonadota</taxon>
        <taxon>Gammaproteobacteria</taxon>
        <taxon>Legionellales</taxon>
        <taxon>Legionellaceae</taxon>
        <taxon>Fluoribacter</taxon>
    </lineage>
</organism>
<proteinExistence type="predicted"/>
<dbReference type="GeneID" id="93292867"/>